<dbReference type="AlphaFoldDB" id="A0AAD7UK34"/>
<reference evidence="2" key="1">
    <citation type="submission" date="2023-01" db="EMBL/GenBank/DDBJ databases">
        <title>Metagenome sequencing of chrysophaentin producing Chrysophaeum taylorii.</title>
        <authorList>
            <person name="Davison J."/>
            <person name="Bewley C."/>
        </authorList>
    </citation>
    <scope>NUCLEOTIDE SEQUENCE</scope>
    <source>
        <strain evidence="2">NIES-1699</strain>
    </source>
</reference>
<sequence length="123" mass="13031">MAVVEPGNFKNGLTIEYQGQRCGKIIGFSTDEVGATSGDGDLETADHSSKDGMTVQIVSWGTTVVDVILPSSGTVRIGSTSVTSKSATLDTGAEIMVPLFVEIGDRVEVNCGERTFMERVKKN</sequence>
<dbReference type="PROSITE" id="PS01275">
    <property type="entry name" value="EFP"/>
    <property type="match status" value="1"/>
</dbReference>
<feature type="domain" description="Elongation factor P C-terminal" evidence="1">
    <location>
        <begin position="64"/>
        <end position="119"/>
    </location>
</feature>
<evidence type="ECO:0000313" key="2">
    <source>
        <dbReference type="EMBL" id="KAJ8606906.1"/>
    </source>
</evidence>
<gene>
    <name evidence="2" type="ORF">CTAYLR_008938</name>
</gene>
<dbReference type="InterPro" id="IPR015365">
    <property type="entry name" value="Elong-fact-P_C"/>
</dbReference>
<dbReference type="SUPFAM" id="SSF50249">
    <property type="entry name" value="Nucleic acid-binding proteins"/>
    <property type="match status" value="1"/>
</dbReference>
<dbReference type="InterPro" id="IPR012340">
    <property type="entry name" value="NA-bd_OB-fold"/>
</dbReference>
<protein>
    <recommendedName>
        <fullName evidence="1">Elongation factor P C-terminal domain-containing protein</fullName>
    </recommendedName>
</protein>
<dbReference type="FunFam" id="2.40.50.140:FF:000004">
    <property type="entry name" value="Elongation factor P"/>
    <property type="match status" value="1"/>
</dbReference>
<dbReference type="InterPro" id="IPR013852">
    <property type="entry name" value="Transl_elong_P/YeiP_CS"/>
</dbReference>
<dbReference type="Pfam" id="PF09285">
    <property type="entry name" value="Elong-fact-P_C"/>
    <property type="match status" value="1"/>
</dbReference>
<dbReference type="SMART" id="SM00841">
    <property type="entry name" value="Elong-fact-P_C"/>
    <property type="match status" value="1"/>
</dbReference>
<dbReference type="InterPro" id="IPR020599">
    <property type="entry name" value="Transl_elong_fac_P/YeiP"/>
</dbReference>
<dbReference type="Gene3D" id="2.40.50.140">
    <property type="entry name" value="Nucleic acid-binding proteins"/>
    <property type="match status" value="1"/>
</dbReference>
<dbReference type="PANTHER" id="PTHR30053">
    <property type="entry name" value="ELONGATION FACTOR P"/>
    <property type="match status" value="1"/>
</dbReference>
<dbReference type="PANTHER" id="PTHR30053:SF14">
    <property type="entry name" value="TRANSLATION ELONGATION FACTOR KOW-LIKE DOMAIN-CONTAINING PROTEIN"/>
    <property type="match status" value="1"/>
</dbReference>
<proteinExistence type="predicted"/>
<evidence type="ECO:0000259" key="1">
    <source>
        <dbReference type="SMART" id="SM00841"/>
    </source>
</evidence>
<comment type="caution">
    <text evidence="2">The sequence shown here is derived from an EMBL/GenBank/DDBJ whole genome shotgun (WGS) entry which is preliminary data.</text>
</comment>
<dbReference type="GO" id="GO:0003746">
    <property type="term" value="F:translation elongation factor activity"/>
    <property type="evidence" value="ECO:0007669"/>
    <property type="project" value="TreeGrafter"/>
</dbReference>
<dbReference type="Proteomes" id="UP001230188">
    <property type="component" value="Unassembled WGS sequence"/>
</dbReference>
<dbReference type="GO" id="GO:0005829">
    <property type="term" value="C:cytosol"/>
    <property type="evidence" value="ECO:0007669"/>
    <property type="project" value="UniProtKB-ARBA"/>
</dbReference>
<accession>A0AAD7UK34</accession>
<organism evidence="2 3">
    <name type="scientific">Chrysophaeum taylorii</name>
    <dbReference type="NCBI Taxonomy" id="2483200"/>
    <lineage>
        <taxon>Eukaryota</taxon>
        <taxon>Sar</taxon>
        <taxon>Stramenopiles</taxon>
        <taxon>Ochrophyta</taxon>
        <taxon>Pelagophyceae</taxon>
        <taxon>Pelagomonadales</taxon>
        <taxon>Pelagomonadaceae</taxon>
        <taxon>Chrysophaeum</taxon>
    </lineage>
</organism>
<dbReference type="EMBL" id="JAQMWT010000242">
    <property type="protein sequence ID" value="KAJ8606906.1"/>
    <property type="molecule type" value="Genomic_DNA"/>
</dbReference>
<dbReference type="GO" id="GO:0043043">
    <property type="term" value="P:peptide biosynthetic process"/>
    <property type="evidence" value="ECO:0007669"/>
    <property type="project" value="InterPro"/>
</dbReference>
<keyword evidence="3" id="KW-1185">Reference proteome</keyword>
<name>A0AAD7UK34_9STRA</name>
<evidence type="ECO:0000313" key="3">
    <source>
        <dbReference type="Proteomes" id="UP001230188"/>
    </source>
</evidence>